<comment type="caution">
    <text evidence="6">The sequence shown here is derived from an EMBL/GenBank/DDBJ whole genome shotgun (WGS) entry which is preliminary data.</text>
</comment>
<evidence type="ECO:0000256" key="3">
    <source>
        <dbReference type="PROSITE-ProRule" id="PRU00169"/>
    </source>
</evidence>
<dbReference type="GO" id="GO:0003677">
    <property type="term" value="F:DNA binding"/>
    <property type="evidence" value="ECO:0007669"/>
    <property type="project" value="UniProtKB-KW"/>
</dbReference>
<dbReference type="GO" id="GO:0006355">
    <property type="term" value="P:regulation of DNA-templated transcription"/>
    <property type="evidence" value="ECO:0007669"/>
    <property type="project" value="InterPro"/>
</dbReference>
<dbReference type="InterPro" id="IPR016032">
    <property type="entry name" value="Sig_transdc_resp-reg_C-effctor"/>
</dbReference>
<dbReference type="Pfam" id="PF00072">
    <property type="entry name" value="Response_reg"/>
    <property type="match status" value="1"/>
</dbReference>
<protein>
    <submittedName>
        <fullName evidence="6">Response regulator transcription factor</fullName>
    </submittedName>
</protein>
<dbReference type="Pfam" id="PF00196">
    <property type="entry name" value="GerE"/>
    <property type="match status" value="1"/>
</dbReference>
<dbReference type="RefSeq" id="WP_191145537.1">
    <property type="nucleotide sequence ID" value="NZ_JACXAF010000018.1"/>
</dbReference>
<accession>A0A8J6QIA9</accession>
<dbReference type="InterPro" id="IPR051015">
    <property type="entry name" value="EvgA-like"/>
</dbReference>
<dbReference type="PROSITE" id="PS50110">
    <property type="entry name" value="RESPONSE_REGULATORY"/>
    <property type="match status" value="1"/>
</dbReference>
<organism evidence="6 7">
    <name type="scientific">Neiella litorisoli</name>
    <dbReference type="NCBI Taxonomy" id="2771431"/>
    <lineage>
        <taxon>Bacteria</taxon>
        <taxon>Pseudomonadati</taxon>
        <taxon>Pseudomonadota</taxon>
        <taxon>Gammaproteobacteria</taxon>
        <taxon>Alteromonadales</taxon>
        <taxon>Echinimonadaceae</taxon>
        <taxon>Neiella</taxon>
    </lineage>
</organism>
<dbReference type="GO" id="GO:0000160">
    <property type="term" value="P:phosphorelay signal transduction system"/>
    <property type="evidence" value="ECO:0007669"/>
    <property type="project" value="InterPro"/>
</dbReference>
<dbReference type="SUPFAM" id="SSF46894">
    <property type="entry name" value="C-terminal effector domain of the bipartite response regulators"/>
    <property type="match status" value="1"/>
</dbReference>
<dbReference type="InterPro" id="IPR011006">
    <property type="entry name" value="CheY-like_superfamily"/>
</dbReference>
<dbReference type="PROSITE" id="PS50043">
    <property type="entry name" value="HTH_LUXR_2"/>
    <property type="match status" value="1"/>
</dbReference>
<evidence type="ECO:0000259" key="5">
    <source>
        <dbReference type="PROSITE" id="PS50110"/>
    </source>
</evidence>
<dbReference type="PRINTS" id="PR00038">
    <property type="entry name" value="HTHLUXR"/>
</dbReference>
<feature type="modified residue" description="4-aspartylphosphate" evidence="3">
    <location>
        <position position="60"/>
    </location>
</feature>
<sequence length="217" mass="23887">MRLADQIIIADDHPLFRQALMLTLNAVPEIQGVEWLEADTVDVLEKLLETSADADLLVLDLQIPGAHGFSTLVHVRSHFPDLPVVVVSAHEEDENIRRAMQAGACGFIPKSMDPNKLRDAIVAVLEGQMWVPDPKILEQSGDDDIVARLASLTPQQHRILMMFADGMLNKQIAIDLSVSEATVKAHATAIFKKLNVRNRTQAVIAVSQLDLGQFQTS</sequence>
<keyword evidence="2" id="KW-0238">DNA-binding</keyword>
<dbReference type="InterPro" id="IPR058245">
    <property type="entry name" value="NreC/VraR/RcsB-like_REC"/>
</dbReference>
<reference evidence="6" key="1">
    <citation type="submission" date="2020-09" db="EMBL/GenBank/DDBJ databases">
        <title>A novel bacterium of genus Neiella, isolated from South China Sea.</title>
        <authorList>
            <person name="Huang H."/>
            <person name="Mo K."/>
            <person name="Hu Y."/>
        </authorList>
    </citation>
    <scope>NUCLEOTIDE SEQUENCE</scope>
    <source>
        <strain evidence="6">HB171785</strain>
    </source>
</reference>
<dbReference type="CDD" id="cd06170">
    <property type="entry name" value="LuxR_C_like"/>
    <property type="match status" value="1"/>
</dbReference>
<keyword evidence="7" id="KW-1185">Reference proteome</keyword>
<dbReference type="InterPro" id="IPR000792">
    <property type="entry name" value="Tscrpt_reg_LuxR_C"/>
</dbReference>
<dbReference type="PANTHER" id="PTHR45566">
    <property type="entry name" value="HTH-TYPE TRANSCRIPTIONAL REGULATOR YHJB-RELATED"/>
    <property type="match status" value="1"/>
</dbReference>
<dbReference type="Gene3D" id="3.40.50.2300">
    <property type="match status" value="1"/>
</dbReference>
<dbReference type="PROSITE" id="PS00622">
    <property type="entry name" value="HTH_LUXR_1"/>
    <property type="match status" value="1"/>
</dbReference>
<feature type="domain" description="Response regulatory" evidence="5">
    <location>
        <begin position="6"/>
        <end position="125"/>
    </location>
</feature>
<dbReference type="InterPro" id="IPR001789">
    <property type="entry name" value="Sig_transdc_resp-reg_receiver"/>
</dbReference>
<name>A0A8J6QIA9_9GAMM</name>
<proteinExistence type="predicted"/>
<gene>
    <name evidence="6" type="ORF">IC617_13595</name>
</gene>
<evidence type="ECO:0000256" key="2">
    <source>
        <dbReference type="ARBA" id="ARBA00023125"/>
    </source>
</evidence>
<dbReference type="SMART" id="SM00421">
    <property type="entry name" value="HTH_LUXR"/>
    <property type="match status" value="1"/>
</dbReference>
<keyword evidence="1 3" id="KW-0597">Phosphoprotein</keyword>
<dbReference type="SUPFAM" id="SSF52172">
    <property type="entry name" value="CheY-like"/>
    <property type="match status" value="1"/>
</dbReference>
<evidence type="ECO:0000259" key="4">
    <source>
        <dbReference type="PROSITE" id="PS50043"/>
    </source>
</evidence>
<dbReference type="SMART" id="SM00448">
    <property type="entry name" value="REC"/>
    <property type="match status" value="1"/>
</dbReference>
<dbReference type="PANTHER" id="PTHR45566:SF1">
    <property type="entry name" value="HTH-TYPE TRANSCRIPTIONAL REGULATOR YHJB-RELATED"/>
    <property type="match status" value="1"/>
</dbReference>
<evidence type="ECO:0000313" key="6">
    <source>
        <dbReference type="EMBL" id="MBD1390470.1"/>
    </source>
</evidence>
<feature type="domain" description="HTH luxR-type" evidence="4">
    <location>
        <begin position="145"/>
        <end position="210"/>
    </location>
</feature>
<dbReference type="EMBL" id="JACXAF010000018">
    <property type="protein sequence ID" value="MBD1390470.1"/>
    <property type="molecule type" value="Genomic_DNA"/>
</dbReference>
<dbReference type="CDD" id="cd17535">
    <property type="entry name" value="REC_NarL-like"/>
    <property type="match status" value="1"/>
</dbReference>
<evidence type="ECO:0000256" key="1">
    <source>
        <dbReference type="ARBA" id="ARBA00022553"/>
    </source>
</evidence>
<dbReference type="AlphaFoldDB" id="A0A8J6QIA9"/>
<dbReference type="Proteomes" id="UP000638014">
    <property type="component" value="Unassembled WGS sequence"/>
</dbReference>
<evidence type="ECO:0000313" key="7">
    <source>
        <dbReference type="Proteomes" id="UP000638014"/>
    </source>
</evidence>